<comment type="caution">
    <text evidence="1">The sequence shown here is derived from an EMBL/GenBank/DDBJ whole genome shotgun (WGS) entry which is preliminary data.</text>
</comment>
<dbReference type="Proteomes" id="UP000822688">
    <property type="component" value="Chromosome V"/>
</dbReference>
<proteinExistence type="predicted"/>
<evidence type="ECO:0000313" key="2">
    <source>
        <dbReference type="Proteomes" id="UP000822688"/>
    </source>
</evidence>
<name>A0A8T0HQ92_CERPU</name>
<organism evidence="1 2">
    <name type="scientific">Ceratodon purpureus</name>
    <name type="common">Fire moss</name>
    <name type="synonym">Dicranum purpureum</name>
    <dbReference type="NCBI Taxonomy" id="3225"/>
    <lineage>
        <taxon>Eukaryota</taxon>
        <taxon>Viridiplantae</taxon>
        <taxon>Streptophyta</taxon>
        <taxon>Embryophyta</taxon>
        <taxon>Bryophyta</taxon>
        <taxon>Bryophytina</taxon>
        <taxon>Bryopsida</taxon>
        <taxon>Dicranidae</taxon>
        <taxon>Pseudoditrichales</taxon>
        <taxon>Ditrichaceae</taxon>
        <taxon>Ceratodon</taxon>
    </lineage>
</organism>
<keyword evidence="2" id="KW-1185">Reference proteome</keyword>
<reference evidence="1" key="1">
    <citation type="submission" date="2020-06" db="EMBL/GenBank/DDBJ databases">
        <title>WGS assembly of Ceratodon purpureus strain R40.</title>
        <authorList>
            <person name="Carey S.B."/>
            <person name="Jenkins J."/>
            <person name="Shu S."/>
            <person name="Lovell J.T."/>
            <person name="Sreedasyam A."/>
            <person name="Maumus F."/>
            <person name="Tiley G.P."/>
            <person name="Fernandez-Pozo N."/>
            <person name="Barry K."/>
            <person name="Chen C."/>
            <person name="Wang M."/>
            <person name="Lipzen A."/>
            <person name="Daum C."/>
            <person name="Saski C.A."/>
            <person name="Payton A.C."/>
            <person name="Mcbreen J.C."/>
            <person name="Conrad R.E."/>
            <person name="Kollar L.M."/>
            <person name="Olsson S."/>
            <person name="Huttunen S."/>
            <person name="Landis J.B."/>
            <person name="Wickett N.J."/>
            <person name="Johnson M.G."/>
            <person name="Rensing S.A."/>
            <person name="Grimwood J."/>
            <person name="Schmutz J."/>
            <person name="Mcdaniel S.F."/>
        </authorList>
    </citation>
    <scope>NUCLEOTIDE SEQUENCE</scope>
    <source>
        <strain evidence="1">R40</strain>
    </source>
</reference>
<evidence type="ECO:0000313" key="1">
    <source>
        <dbReference type="EMBL" id="KAG0573092.1"/>
    </source>
</evidence>
<accession>A0A8T0HQ92</accession>
<gene>
    <name evidence="1" type="ORF">KC19_VG148000</name>
</gene>
<dbReference type="EMBL" id="CM026426">
    <property type="protein sequence ID" value="KAG0573092.1"/>
    <property type="molecule type" value="Genomic_DNA"/>
</dbReference>
<protein>
    <submittedName>
        <fullName evidence="1">Uncharacterized protein</fullName>
    </submittedName>
</protein>
<sequence>MRAPARAAMADQVGLGFTRARCGTSAEGQWFTASMFVYYCYDEEGGVAQFIAEVTNTPSAERAIDFFFALGLDLVDMEAVWQMQAAAFGQELLMQNGV</sequence>
<dbReference type="AlphaFoldDB" id="A0A8T0HQ92"/>